<dbReference type="Proteomes" id="UP001634007">
    <property type="component" value="Unassembled WGS sequence"/>
</dbReference>
<protein>
    <submittedName>
        <fullName evidence="2">Uncharacterized protein</fullName>
    </submittedName>
</protein>
<sequence length="125" mass="13735">MVGYGYGGLRGRTERRWMRFGSRRAKRTGGDGGIWPDIRVSVNGAEDWGFEGAHKMVLSVGGVRRSGKGKLGAVGKLCFITKRREGEGEAEKETGSNDGIHMKERAKLPIGREDPRAPGRFLCEN</sequence>
<feature type="compositionally biased region" description="Basic and acidic residues" evidence="1">
    <location>
        <begin position="84"/>
        <end position="117"/>
    </location>
</feature>
<reference evidence="2 3" key="1">
    <citation type="submission" date="2024-11" db="EMBL/GenBank/DDBJ databases">
        <title>Chromosome-level genome assembly of Eucalyptus globulus Labill. provides insights into its genome evolution.</title>
        <authorList>
            <person name="Li X."/>
        </authorList>
    </citation>
    <scope>NUCLEOTIDE SEQUENCE [LARGE SCALE GENOMIC DNA]</scope>
    <source>
        <strain evidence="2">CL2024</strain>
        <tissue evidence="2">Fresh tender leaves</tissue>
    </source>
</reference>
<dbReference type="AlphaFoldDB" id="A0ABD3JQI8"/>
<comment type="caution">
    <text evidence="2">The sequence shown here is derived from an EMBL/GenBank/DDBJ whole genome shotgun (WGS) entry which is preliminary data.</text>
</comment>
<name>A0ABD3JQI8_EUCGL</name>
<gene>
    <name evidence="2" type="ORF">ACJRO7_026785</name>
</gene>
<keyword evidence="3" id="KW-1185">Reference proteome</keyword>
<feature type="region of interest" description="Disordered" evidence="1">
    <location>
        <begin position="84"/>
        <end position="125"/>
    </location>
</feature>
<proteinExistence type="predicted"/>
<evidence type="ECO:0000256" key="1">
    <source>
        <dbReference type="SAM" id="MobiDB-lite"/>
    </source>
</evidence>
<organism evidence="2 3">
    <name type="scientific">Eucalyptus globulus</name>
    <name type="common">Tasmanian blue gum</name>
    <dbReference type="NCBI Taxonomy" id="34317"/>
    <lineage>
        <taxon>Eukaryota</taxon>
        <taxon>Viridiplantae</taxon>
        <taxon>Streptophyta</taxon>
        <taxon>Embryophyta</taxon>
        <taxon>Tracheophyta</taxon>
        <taxon>Spermatophyta</taxon>
        <taxon>Magnoliopsida</taxon>
        <taxon>eudicotyledons</taxon>
        <taxon>Gunneridae</taxon>
        <taxon>Pentapetalae</taxon>
        <taxon>rosids</taxon>
        <taxon>malvids</taxon>
        <taxon>Myrtales</taxon>
        <taxon>Myrtaceae</taxon>
        <taxon>Myrtoideae</taxon>
        <taxon>Eucalypteae</taxon>
        <taxon>Eucalyptus</taxon>
    </lineage>
</organism>
<evidence type="ECO:0000313" key="3">
    <source>
        <dbReference type="Proteomes" id="UP001634007"/>
    </source>
</evidence>
<dbReference type="EMBL" id="JBJKBG010000007">
    <property type="protein sequence ID" value="KAL3729703.1"/>
    <property type="molecule type" value="Genomic_DNA"/>
</dbReference>
<accession>A0ABD3JQI8</accession>
<evidence type="ECO:0000313" key="2">
    <source>
        <dbReference type="EMBL" id="KAL3729703.1"/>
    </source>
</evidence>